<keyword evidence="3 6" id="KW-0812">Transmembrane</keyword>
<dbReference type="InterPro" id="IPR010201">
    <property type="entry name" value="HflK"/>
</dbReference>
<dbReference type="NCBIfam" id="TIGR01933">
    <property type="entry name" value="hflK"/>
    <property type="match status" value="1"/>
</dbReference>
<evidence type="ECO:0000256" key="1">
    <source>
        <dbReference type="ARBA" id="ARBA00004167"/>
    </source>
</evidence>
<dbReference type="GO" id="GO:0016020">
    <property type="term" value="C:membrane"/>
    <property type="evidence" value="ECO:0007669"/>
    <property type="project" value="UniProtKB-SubCell"/>
</dbReference>
<dbReference type="AlphaFoldDB" id="A0A9D7F441"/>
<evidence type="ECO:0000256" key="2">
    <source>
        <dbReference type="ARBA" id="ARBA00006971"/>
    </source>
</evidence>
<proteinExistence type="inferred from homology"/>
<dbReference type="SMART" id="SM00244">
    <property type="entry name" value="PHB"/>
    <property type="match status" value="1"/>
</dbReference>
<dbReference type="PANTHER" id="PTHR43327:SF2">
    <property type="entry name" value="MODULATOR OF FTSH PROTEASE HFLK"/>
    <property type="match status" value="1"/>
</dbReference>
<comment type="subunit">
    <text evidence="6">HflC and HflK may interact to form a multimeric complex.</text>
</comment>
<evidence type="ECO:0000256" key="4">
    <source>
        <dbReference type="ARBA" id="ARBA00022989"/>
    </source>
</evidence>
<comment type="function">
    <text evidence="6">HflC and HflK could encode or regulate a protease.</text>
</comment>
<evidence type="ECO:0000259" key="8">
    <source>
        <dbReference type="SMART" id="SM00244"/>
    </source>
</evidence>
<keyword evidence="5 6" id="KW-0472">Membrane</keyword>
<dbReference type="GO" id="GO:0006508">
    <property type="term" value="P:proteolysis"/>
    <property type="evidence" value="ECO:0007669"/>
    <property type="project" value="UniProtKB-KW"/>
</dbReference>
<dbReference type="InterPro" id="IPR050710">
    <property type="entry name" value="Band7/mec-2_domain"/>
</dbReference>
<feature type="region of interest" description="Disordered" evidence="7">
    <location>
        <begin position="379"/>
        <end position="425"/>
    </location>
</feature>
<dbReference type="SUPFAM" id="SSF117892">
    <property type="entry name" value="Band 7/SPFH domain"/>
    <property type="match status" value="1"/>
</dbReference>
<dbReference type="InterPro" id="IPR001107">
    <property type="entry name" value="Band_7"/>
</dbReference>
<keyword evidence="4 6" id="KW-1133">Transmembrane helix</keyword>
<evidence type="ECO:0000256" key="7">
    <source>
        <dbReference type="SAM" id="MobiDB-lite"/>
    </source>
</evidence>
<name>A0A9D7F441_9RHOO</name>
<dbReference type="Pfam" id="PF12221">
    <property type="entry name" value="HflK_N"/>
    <property type="match status" value="1"/>
</dbReference>
<comment type="similarity">
    <text evidence="2 6">Belongs to the band 7/mec-2 family. HflK subfamily.</text>
</comment>
<comment type="subcellular location">
    <subcellularLocation>
        <location evidence="1">Membrane</location>
        <topology evidence="1">Single-pass membrane protein</topology>
    </subcellularLocation>
</comment>
<comment type="caution">
    <text evidence="9">The sequence shown here is derived from an EMBL/GenBank/DDBJ whole genome shotgun (WGS) entry which is preliminary data.</text>
</comment>
<keyword evidence="9" id="KW-0378">Hydrolase</keyword>
<accession>A0A9D7F441</accession>
<gene>
    <name evidence="9" type="primary">hflK</name>
    <name evidence="9" type="ORF">IPJ48_00695</name>
</gene>
<dbReference type="InterPro" id="IPR036013">
    <property type="entry name" value="Band_7/SPFH_dom_sf"/>
</dbReference>
<evidence type="ECO:0000256" key="6">
    <source>
        <dbReference type="RuleBase" id="RU364113"/>
    </source>
</evidence>
<evidence type="ECO:0000256" key="5">
    <source>
        <dbReference type="ARBA" id="ARBA00023136"/>
    </source>
</evidence>
<dbReference type="Proteomes" id="UP000886602">
    <property type="component" value="Unassembled WGS sequence"/>
</dbReference>
<protein>
    <recommendedName>
        <fullName evidence="6">Protein HflK</fullName>
    </recommendedName>
</protein>
<keyword evidence="9" id="KW-0645">Protease</keyword>
<dbReference type="InterPro" id="IPR020980">
    <property type="entry name" value="Membrane_HflK_N"/>
</dbReference>
<sequence>MSLNDPQWGNRGNDSGGGNNGNKRPNQGPPDLEALWRDLNRRLSGMFDKKGRGSGDGGGGNRPPVEFNPKFLGGGISLLVGLVLLAWLASGFYIVDASQRGLVLQFGKYKESTQSGLNWRLPYPIQSHELVNISGVRTLEIGYRSSEKNKVLKEALMLTFDENIINIQFAVQYILKDPVDYIFNNRTPDEAVMQVAETAIREIVGKSRMDFVLYEGREQIAVNAQSLMQEILDRYKTGILISKVTMQNAQPPEQVQAAFDDAVKASQDRERQKNEGQAYANDVIPKARGTASRLLQEADGYKQRVIATSEGDASRFKQINTEYAKAPEVTRTRMYLETMQQVYSSTSKVFVDAKGQSNLLYLPLDKLMQAAGAVVASPASVGSSAEMPAQVRSGPVVSNDTPPQVVERPDTRSRETLRSRDRETR</sequence>
<organism evidence="9 10">
    <name type="scientific">Candidatus Propionivibrio dominans</name>
    <dbReference type="NCBI Taxonomy" id="2954373"/>
    <lineage>
        <taxon>Bacteria</taxon>
        <taxon>Pseudomonadati</taxon>
        <taxon>Pseudomonadota</taxon>
        <taxon>Betaproteobacteria</taxon>
        <taxon>Rhodocyclales</taxon>
        <taxon>Rhodocyclaceae</taxon>
        <taxon>Propionivibrio</taxon>
    </lineage>
</organism>
<dbReference type="CDD" id="cd03404">
    <property type="entry name" value="SPFH_HflK"/>
    <property type="match status" value="1"/>
</dbReference>
<feature type="transmembrane region" description="Helical" evidence="6">
    <location>
        <begin position="71"/>
        <end position="95"/>
    </location>
</feature>
<dbReference type="PANTHER" id="PTHR43327">
    <property type="entry name" value="STOMATIN-LIKE PROTEIN 2, MITOCHONDRIAL"/>
    <property type="match status" value="1"/>
</dbReference>
<dbReference type="Gene3D" id="3.30.479.30">
    <property type="entry name" value="Band 7 domain"/>
    <property type="match status" value="1"/>
</dbReference>
<dbReference type="GO" id="GO:0008233">
    <property type="term" value="F:peptidase activity"/>
    <property type="evidence" value="ECO:0007669"/>
    <property type="project" value="UniProtKB-KW"/>
</dbReference>
<evidence type="ECO:0000313" key="10">
    <source>
        <dbReference type="Proteomes" id="UP000886602"/>
    </source>
</evidence>
<feature type="compositionally biased region" description="Basic and acidic residues" evidence="7">
    <location>
        <begin position="407"/>
        <end position="425"/>
    </location>
</feature>
<evidence type="ECO:0000313" key="9">
    <source>
        <dbReference type="EMBL" id="MBK7421719.1"/>
    </source>
</evidence>
<feature type="domain" description="Band 7" evidence="8">
    <location>
        <begin position="90"/>
        <end position="263"/>
    </location>
</feature>
<dbReference type="EMBL" id="JADJNC010000003">
    <property type="protein sequence ID" value="MBK7421719.1"/>
    <property type="molecule type" value="Genomic_DNA"/>
</dbReference>
<reference evidence="9" key="1">
    <citation type="submission" date="2020-10" db="EMBL/GenBank/DDBJ databases">
        <title>Connecting structure to function with the recovery of over 1000 high-quality activated sludge metagenome-assembled genomes encoding full-length rRNA genes using long-read sequencing.</title>
        <authorList>
            <person name="Singleton C.M."/>
            <person name="Petriglieri F."/>
            <person name="Kristensen J.M."/>
            <person name="Kirkegaard R.H."/>
            <person name="Michaelsen T.Y."/>
            <person name="Andersen M.H."/>
            <person name="Karst S.M."/>
            <person name="Dueholm M.S."/>
            <person name="Nielsen P.H."/>
            <person name="Albertsen M."/>
        </authorList>
    </citation>
    <scope>NUCLEOTIDE SEQUENCE</scope>
    <source>
        <strain evidence="9">EsbW_18-Q3-R4-48_MAXAC.044</strain>
    </source>
</reference>
<dbReference type="Pfam" id="PF01145">
    <property type="entry name" value="Band_7"/>
    <property type="match status" value="1"/>
</dbReference>
<evidence type="ECO:0000256" key="3">
    <source>
        <dbReference type="ARBA" id="ARBA00022692"/>
    </source>
</evidence>
<feature type="region of interest" description="Disordered" evidence="7">
    <location>
        <begin position="1"/>
        <end position="32"/>
    </location>
</feature>